<feature type="domain" description="Tetrapyrrole biosynthesis uroporphyrinogen III synthase" evidence="12">
    <location>
        <begin position="269"/>
        <end position="495"/>
    </location>
</feature>
<dbReference type="GO" id="GO:0004852">
    <property type="term" value="F:uroporphyrinogen-III synthase activity"/>
    <property type="evidence" value="ECO:0007669"/>
    <property type="project" value="InterPro"/>
</dbReference>
<evidence type="ECO:0000256" key="8">
    <source>
        <dbReference type="ARBA" id="ARBA00025705"/>
    </source>
</evidence>
<dbReference type="Gene3D" id="3.40.1010.10">
    <property type="entry name" value="Cobalt-precorrin-4 Transmethylase, Domain 1"/>
    <property type="match status" value="1"/>
</dbReference>
<comment type="pathway">
    <text evidence="8">Porphyrin-containing compound metabolism; siroheme biosynthesis; precorrin-2 from uroporphyrinogen III: step 1/1.</text>
</comment>
<feature type="domain" description="Tetrapyrrole methylase" evidence="11">
    <location>
        <begin position="5"/>
        <end position="217"/>
    </location>
</feature>
<dbReference type="InterPro" id="IPR003043">
    <property type="entry name" value="Uropor_MeTrfase_CS"/>
</dbReference>
<evidence type="ECO:0000256" key="5">
    <source>
        <dbReference type="ARBA" id="ARBA00022679"/>
    </source>
</evidence>
<dbReference type="PROSITE" id="PS00840">
    <property type="entry name" value="SUMT_2"/>
    <property type="match status" value="1"/>
</dbReference>
<dbReference type="EC" id="2.1.1.107" evidence="2"/>
<dbReference type="EMBL" id="PCWA01000035">
    <property type="protein sequence ID" value="PIQ89563.1"/>
    <property type="molecule type" value="Genomic_DNA"/>
</dbReference>
<evidence type="ECO:0000256" key="1">
    <source>
        <dbReference type="ARBA" id="ARBA00005879"/>
    </source>
</evidence>
<evidence type="ECO:0000259" key="12">
    <source>
        <dbReference type="Pfam" id="PF02602"/>
    </source>
</evidence>
<name>A0A2H0LYR2_9BACT</name>
<evidence type="ECO:0000256" key="4">
    <source>
        <dbReference type="ARBA" id="ARBA00022603"/>
    </source>
</evidence>
<dbReference type="InterPro" id="IPR006366">
    <property type="entry name" value="CobA/CysG_C"/>
</dbReference>
<dbReference type="GO" id="GO:0004851">
    <property type="term" value="F:uroporphyrin-III C-methyltransferase activity"/>
    <property type="evidence" value="ECO:0007669"/>
    <property type="project" value="UniProtKB-EC"/>
</dbReference>
<reference evidence="13 14" key="1">
    <citation type="submission" date="2017-09" db="EMBL/GenBank/DDBJ databases">
        <title>Depth-based differentiation of microbial function through sediment-hosted aquifers and enrichment of novel symbionts in the deep terrestrial subsurface.</title>
        <authorList>
            <person name="Probst A.J."/>
            <person name="Ladd B."/>
            <person name="Jarett J.K."/>
            <person name="Geller-Mcgrath D.E."/>
            <person name="Sieber C.M."/>
            <person name="Emerson J.B."/>
            <person name="Anantharaman K."/>
            <person name="Thomas B.C."/>
            <person name="Malmstrom R."/>
            <person name="Stieglmeier M."/>
            <person name="Klingl A."/>
            <person name="Woyke T."/>
            <person name="Ryan C.M."/>
            <person name="Banfield J.F."/>
        </authorList>
    </citation>
    <scope>NUCLEOTIDE SEQUENCE [LARGE SCALE GENOMIC DNA]</scope>
    <source>
        <strain evidence="13">CG11_big_fil_rev_8_21_14_0_20_42_13</strain>
    </source>
</reference>
<evidence type="ECO:0000313" key="14">
    <source>
        <dbReference type="Proteomes" id="UP000229641"/>
    </source>
</evidence>
<dbReference type="Pfam" id="PF00590">
    <property type="entry name" value="TP_methylase"/>
    <property type="match status" value="1"/>
</dbReference>
<keyword evidence="3" id="KW-0169">Cobalamin biosynthesis</keyword>
<evidence type="ECO:0000256" key="7">
    <source>
        <dbReference type="ARBA" id="ARBA00023244"/>
    </source>
</evidence>
<comment type="pathway">
    <text evidence="9">Cofactor biosynthesis; adenosylcobalamin biosynthesis; precorrin-2 from uroporphyrinogen III: step 1/1.</text>
</comment>
<keyword evidence="6" id="KW-0949">S-adenosyl-L-methionine</keyword>
<dbReference type="InterPro" id="IPR050161">
    <property type="entry name" value="Siro_Cobalamin_biosynth"/>
</dbReference>
<dbReference type="GO" id="GO:0009236">
    <property type="term" value="P:cobalamin biosynthetic process"/>
    <property type="evidence" value="ECO:0007669"/>
    <property type="project" value="UniProtKB-KW"/>
</dbReference>
<dbReference type="Gene3D" id="3.30.950.10">
    <property type="entry name" value="Methyltransferase, Cobalt-precorrin-4 Transmethylase, Domain 2"/>
    <property type="match status" value="1"/>
</dbReference>
<dbReference type="PANTHER" id="PTHR45790">
    <property type="entry name" value="SIROHEME SYNTHASE-RELATED"/>
    <property type="match status" value="1"/>
</dbReference>
<accession>A0A2H0LYR2</accession>
<dbReference type="PANTHER" id="PTHR45790:SF3">
    <property type="entry name" value="S-ADENOSYL-L-METHIONINE-DEPENDENT UROPORPHYRINOGEN III METHYLTRANSFERASE, CHLOROPLASTIC"/>
    <property type="match status" value="1"/>
</dbReference>
<dbReference type="Gene3D" id="3.40.50.10090">
    <property type="match status" value="2"/>
</dbReference>
<keyword evidence="4 10" id="KW-0489">Methyltransferase</keyword>
<dbReference type="Proteomes" id="UP000229641">
    <property type="component" value="Unassembled WGS sequence"/>
</dbReference>
<gene>
    <name evidence="13" type="primary">cobA</name>
    <name evidence="13" type="ORF">COV72_02470</name>
</gene>
<dbReference type="InterPro" id="IPR000878">
    <property type="entry name" value="4pyrrol_Mease"/>
</dbReference>
<dbReference type="SUPFAM" id="SSF53790">
    <property type="entry name" value="Tetrapyrrole methylase"/>
    <property type="match status" value="1"/>
</dbReference>
<dbReference type="AlphaFoldDB" id="A0A2H0LYR2"/>
<evidence type="ECO:0000259" key="11">
    <source>
        <dbReference type="Pfam" id="PF00590"/>
    </source>
</evidence>
<proteinExistence type="inferred from homology"/>
<dbReference type="InterPro" id="IPR036108">
    <property type="entry name" value="4pyrrol_syn_uPrphyn_synt_sf"/>
</dbReference>
<sequence>MQKSTVYLTGAGPGDAKLITVKALELIKRADCVIYDYLANPDLLKFAGEKCKVIYVGKKGSAHTLPQAKINRLLVSSAKKYKTVVRLKGGDPFIFGRGAEEAVFLKKHKINFEIVPGVTSAIAVPAYAGIPLTARAHNSSVGFITGHEDPGKEKSNIDWQALARGLGTLVFLMGVGNLASITKKLITAGKDKSTPVAVIRWGTTTEQKTIVGNLGNIAGLVKKNKIKPPAITVVGEVVGLRKELSWFEKKPLLGKRVVVTRARHQASILSEKLGELGADVVESPAINIVSLKADGAVEKALLGEKYDWVFFTSQNGVYEFAEILDRIKKDTRLLSQVKICAIGSETAKSLNKIGIKPDYVPNRFYAEEIIKHFESARFRNLRALILRAKKARDVLPQGLRDAGMLVKIIDLYDTCIDEEAKSLVKKAFGEKVDWVTFTSSSTVENFIKLLGNDYRKKLIKVKLASIGPITSQALRRFGLKPHAEAKVYTIDGLIEAIVKSRGKG</sequence>
<evidence type="ECO:0000256" key="6">
    <source>
        <dbReference type="ARBA" id="ARBA00022691"/>
    </source>
</evidence>
<evidence type="ECO:0000256" key="10">
    <source>
        <dbReference type="RuleBase" id="RU003960"/>
    </source>
</evidence>
<dbReference type="NCBIfam" id="NF004790">
    <property type="entry name" value="PRK06136.1"/>
    <property type="match status" value="1"/>
</dbReference>
<keyword evidence="5 10" id="KW-0808">Transferase</keyword>
<evidence type="ECO:0000313" key="13">
    <source>
        <dbReference type="EMBL" id="PIQ89563.1"/>
    </source>
</evidence>
<dbReference type="InterPro" id="IPR035996">
    <property type="entry name" value="4pyrrol_Methylase_sf"/>
</dbReference>
<dbReference type="FunFam" id="3.40.1010.10:FF:000001">
    <property type="entry name" value="Siroheme synthase"/>
    <property type="match status" value="1"/>
</dbReference>
<dbReference type="GO" id="GO:0032259">
    <property type="term" value="P:methylation"/>
    <property type="evidence" value="ECO:0007669"/>
    <property type="project" value="UniProtKB-KW"/>
</dbReference>
<protein>
    <recommendedName>
        <fullName evidence="2">uroporphyrinogen-III C-methyltransferase</fullName>
        <ecNumber evidence="2">2.1.1.107</ecNumber>
    </recommendedName>
</protein>
<dbReference type="CDD" id="cd11642">
    <property type="entry name" value="SUMT"/>
    <property type="match status" value="1"/>
</dbReference>
<dbReference type="GO" id="GO:0019354">
    <property type="term" value="P:siroheme biosynthetic process"/>
    <property type="evidence" value="ECO:0007669"/>
    <property type="project" value="InterPro"/>
</dbReference>
<dbReference type="InterPro" id="IPR003754">
    <property type="entry name" value="4pyrrol_synth_uPrphyn_synth"/>
</dbReference>
<comment type="caution">
    <text evidence="13">The sequence shown here is derived from an EMBL/GenBank/DDBJ whole genome shotgun (WGS) entry which is preliminary data.</text>
</comment>
<dbReference type="SUPFAM" id="SSF69618">
    <property type="entry name" value="HemD-like"/>
    <property type="match status" value="1"/>
</dbReference>
<dbReference type="Pfam" id="PF02602">
    <property type="entry name" value="HEM4"/>
    <property type="match status" value="1"/>
</dbReference>
<keyword evidence="7" id="KW-0627">Porphyrin biosynthesis</keyword>
<dbReference type="CDD" id="cd06578">
    <property type="entry name" value="HemD"/>
    <property type="match status" value="1"/>
</dbReference>
<dbReference type="FunFam" id="3.30.950.10:FF:000001">
    <property type="entry name" value="Siroheme synthase"/>
    <property type="match status" value="1"/>
</dbReference>
<dbReference type="InterPro" id="IPR014776">
    <property type="entry name" value="4pyrrole_Mease_sub2"/>
</dbReference>
<dbReference type="InterPro" id="IPR014777">
    <property type="entry name" value="4pyrrole_Mease_sub1"/>
</dbReference>
<evidence type="ECO:0000256" key="3">
    <source>
        <dbReference type="ARBA" id="ARBA00022573"/>
    </source>
</evidence>
<evidence type="ECO:0000256" key="9">
    <source>
        <dbReference type="ARBA" id="ARBA00060548"/>
    </source>
</evidence>
<organism evidence="13 14">
    <name type="scientific">Candidatus Ghiorseimicrobium undicola</name>
    <dbReference type="NCBI Taxonomy" id="1974746"/>
    <lineage>
        <taxon>Bacteria</taxon>
        <taxon>Pseudomonadati</taxon>
        <taxon>Candidatus Omnitrophota</taxon>
        <taxon>Candidatus Ghiorseimicrobium</taxon>
    </lineage>
</organism>
<comment type="similarity">
    <text evidence="1 10">Belongs to the precorrin methyltransferase family.</text>
</comment>
<dbReference type="NCBIfam" id="TIGR01469">
    <property type="entry name" value="cobA_cysG_Cterm"/>
    <property type="match status" value="1"/>
</dbReference>
<evidence type="ECO:0000256" key="2">
    <source>
        <dbReference type="ARBA" id="ARBA00012162"/>
    </source>
</evidence>